<sequence length="95" mass="11207">NRACPAFEMLQHVRKRSRRHTHFPQKHNGAQYLIQAPALHQPKRYIRRPDRKVTSTRKNADRYVAMPGHYTTPPKVYPMRAQGLSQPQINNKHQT</sequence>
<dbReference type="AlphaFoldDB" id="A0A7U2EW92"/>
<evidence type="ECO:0000313" key="3">
    <source>
        <dbReference type="Proteomes" id="UP000663193"/>
    </source>
</evidence>
<reference evidence="3" key="1">
    <citation type="journal article" date="2021" name="BMC Genomics">
        <title>Chromosome-level genome assembly and manually-curated proteome of model necrotroph Parastagonospora nodorum Sn15 reveals a genome-wide trove of candidate effector homologs, and redundancy of virulence-related functions within an accessory chromosome.</title>
        <authorList>
            <person name="Bertazzoni S."/>
            <person name="Jones D.A.B."/>
            <person name="Phan H.T."/>
            <person name="Tan K.-C."/>
            <person name="Hane J.K."/>
        </authorList>
    </citation>
    <scope>NUCLEOTIDE SEQUENCE [LARGE SCALE GENOMIC DNA]</scope>
    <source>
        <strain evidence="3">SN15 / ATCC MYA-4574 / FGSC 10173)</strain>
    </source>
</reference>
<feature type="compositionally biased region" description="Basic and acidic residues" evidence="1">
    <location>
        <begin position="51"/>
        <end position="61"/>
    </location>
</feature>
<accession>A0A7U2EW92</accession>
<dbReference type="VEuPathDB" id="FungiDB:JI435_073500"/>
<protein>
    <submittedName>
        <fullName evidence="2">Uncharacterized protein</fullName>
    </submittedName>
</protein>
<gene>
    <name evidence="2" type="ORF">JI435_073500</name>
</gene>
<keyword evidence="3" id="KW-1185">Reference proteome</keyword>
<evidence type="ECO:0000313" key="2">
    <source>
        <dbReference type="EMBL" id="QRC94067.1"/>
    </source>
</evidence>
<feature type="non-terminal residue" evidence="2">
    <location>
        <position position="1"/>
    </location>
</feature>
<evidence type="ECO:0000256" key="1">
    <source>
        <dbReference type="SAM" id="MobiDB-lite"/>
    </source>
</evidence>
<feature type="compositionally biased region" description="Polar residues" evidence="1">
    <location>
        <begin position="83"/>
        <end position="95"/>
    </location>
</feature>
<dbReference type="EMBL" id="CP069026">
    <property type="protein sequence ID" value="QRC94067.1"/>
    <property type="molecule type" value="Genomic_DNA"/>
</dbReference>
<organism evidence="2 3">
    <name type="scientific">Phaeosphaeria nodorum (strain SN15 / ATCC MYA-4574 / FGSC 10173)</name>
    <name type="common">Glume blotch fungus</name>
    <name type="synonym">Parastagonospora nodorum</name>
    <dbReference type="NCBI Taxonomy" id="321614"/>
    <lineage>
        <taxon>Eukaryota</taxon>
        <taxon>Fungi</taxon>
        <taxon>Dikarya</taxon>
        <taxon>Ascomycota</taxon>
        <taxon>Pezizomycotina</taxon>
        <taxon>Dothideomycetes</taxon>
        <taxon>Pleosporomycetidae</taxon>
        <taxon>Pleosporales</taxon>
        <taxon>Pleosporineae</taxon>
        <taxon>Phaeosphaeriaceae</taxon>
        <taxon>Parastagonospora</taxon>
    </lineage>
</organism>
<name>A0A7U2EW92_PHANO</name>
<feature type="region of interest" description="Disordered" evidence="1">
    <location>
        <begin position="51"/>
        <end position="95"/>
    </location>
</feature>
<dbReference type="Proteomes" id="UP000663193">
    <property type="component" value="Chromosome 4"/>
</dbReference>
<proteinExistence type="predicted"/>